<comment type="caution">
    <text evidence="1">The sequence shown here is derived from an EMBL/GenBank/DDBJ whole genome shotgun (WGS) entry which is preliminary data.</text>
</comment>
<reference evidence="1 2" key="1">
    <citation type="submission" date="2020-08" db="EMBL/GenBank/DDBJ databases">
        <title>Sequencing the genomes of 1000 actinobacteria strains.</title>
        <authorList>
            <person name="Klenk H.-P."/>
        </authorList>
    </citation>
    <scope>NUCLEOTIDE SEQUENCE [LARGE SCALE GENOMIC DNA]</scope>
    <source>
        <strain evidence="1 2">DSM 44230</strain>
    </source>
</reference>
<organism evidence="1 2">
    <name type="scientific">Crossiella cryophila</name>
    <dbReference type="NCBI Taxonomy" id="43355"/>
    <lineage>
        <taxon>Bacteria</taxon>
        <taxon>Bacillati</taxon>
        <taxon>Actinomycetota</taxon>
        <taxon>Actinomycetes</taxon>
        <taxon>Pseudonocardiales</taxon>
        <taxon>Pseudonocardiaceae</taxon>
        <taxon>Crossiella</taxon>
    </lineage>
</organism>
<evidence type="ECO:0000313" key="2">
    <source>
        <dbReference type="Proteomes" id="UP000533598"/>
    </source>
</evidence>
<evidence type="ECO:0000313" key="1">
    <source>
        <dbReference type="EMBL" id="MBB4679991.1"/>
    </source>
</evidence>
<gene>
    <name evidence="1" type="ORF">HNR67_006109</name>
</gene>
<sequence length="127" mass="14059">MRQVRFPGLRFQVLAAVRALADREYQERVWLDLSNVETLDECVHVLFDDTEVLSDPASSVGEILHANEVEPLRQAGLVFDALITDLGDVRDEVYLADPRWPGVLAKAEAAWAVMTANEAVLPVDLSG</sequence>
<keyword evidence="2" id="KW-1185">Reference proteome</keyword>
<dbReference type="RefSeq" id="WP_185005673.1">
    <property type="nucleotide sequence ID" value="NZ_BAAAUI010000019.1"/>
</dbReference>
<name>A0A7W7CF27_9PSEU</name>
<accession>A0A7W7CF27</accession>
<dbReference type="Pfam" id="PF25656">
    <property type="entry name" value="DUF7945"/>
    <property type="match status" value="1"/>
</dbReference>
<protein>
    <submittedName>
        <fullName evidence="1">Uncharacterized protein</fullName>
    </submittedName>
</protein>
<dbReference type="Proteomes" id="UP000533598">
    <property type="component" value="Unassembled WGS sequence"/>
</dbReference>
<dbReference type="NCBIfam" id="NF047838">
    <property type="entry name" value="SCO4402_fam"/>
    <property type="match status" value="1"/>
</dbReference>
<dbReference type="AlphaFoldDB" id="A0A7W7CF27"/>
<proteinExistence type="predicted"/>
<dbReference type="EMBL" id="JACHMH010000001">
    <property type="protein sequence ID" value="MBB4679991.1"/>
    <property type="molecule type" value="Genomic_DNA"/>
</dbReference>
<dbReference type="InterPro" id="IPR057705">
    <property type="entry name" value="DUF7945"/>
</dbReference>